<dbReference type="OrthoDB" id="365681at2759"/>
<name>A0A061D5G0_BABBI</name>
<evidence type="ECO:0000256" key="1">
    <source>
        <dbReference type="SAM" id="MobiDB-lite"/>
    </source>
</evidence>
<keyword evidence="3" id="KW-1185">Reference proteome</keyword>
<evidence type="ECO:0000313" key="2">
    <source>
        <dbReference type="EMBL" id="CDR94204.1"/>
    </source>
</evidence>
<gene>
    <name evidence="2" type="ORF">BBBOND_0105130</name>
</gene>
<proteinExistence type="predicted"/>
<dbReference type="GO" id="GO:0003676">
    <property type="term" value="F:nucleic acid binding"/>
    <property type="evidence" value="ECO:0007669"/>
    <property type="project" value="InterPro"/>
</dbReference>
<dbReference type="RefSeq" id="XP_012766390.1">
    <property type="nucleotide sequence ID" value="XM_012910936.1"/>
</dbReference>
<dbReference type="STRING" id="5866.A0A061D5G0"/>
<dbReference type="GeneID" id="24562745"/>
<accession>A0A061D5G0</accession>
<dbReference type="VEuPathDB" id="PiroplasmaDB:BBBOND_0105130"/>
<feature type="compositionally biased region" description="Basic and acidic residues" evidence="1">
    <location>
        <begin position="406"/>
        <end position="422"/>
    </location>
</feature>
<dbReference type="SUPFAM" id="SSF54928">
    <property type="entry name" value="RNA-binding domain, RBD"/>
    <property type="match status" value="1"/>
</dbReference>
<sequence>MVFTDDDEDQIMFDLYDGLDTFAQKKHERANVSDTPTTPKIAQDTCSNELEHISAGKYQFKELEGENLSSGVACEATTPEDEDDGLIFLVEDDEREPETFVERHMKCSKPSGRSKLGGWETKYTKKDRIIYIGAPSSDSQAMASVQPVKECFCLVTGIPWWMDVHEFTHAVEAIGGVVAFSKILSDPTSGVSLGSAVVEFVDCGSCSRFRNSKSRFAMAEVSDDIFELLKDSSLYREGVFNPGVLKSIMAHLGIVRWKRATGPSSDLCHETDFEVQQLDMMQNGEFQAASKFFPWLNLNLLKLMGYAKRKEQQNSESTHHIANHLAAYKHKNNVFQNYCNTILPNMTLSNYMQHATKDVGETGNFPFPFVVNPLGQQMKSTLSMRTKQNNLVHDDQETASSNTKRSKLESGRKEKGGEKWRDCSTSPSRRRPSPFRSSKRNNSHHRKENRRQDRR</sequence>
<feature type="compositionally biased region" description="Basic residues" evidence="1">
    <location>
        <begin position="428"/>
        <end position="455"/>
    </location>
</feature>
<evidence type="ECO:0000313" key="3">
    <source>
        <dbReference type="Proteomes" id="UP000033188"/>
    </source>
</evidence>
<dbReference type="Proteomes" id="UP000033188">
    <property type="component" value="Chromosome 1"/>
</dbReference>
<protein>
    <recommendedName>
        <fullName evidence="4">RRM domain-containing protein</fullName>
    </recommendedName>
</protein>
<organism evidence="2 3">
    <name type="scientific">Babesia bigemina</name>
    <dbReference type="NCBI Taxonomy" id="5866"/>
    <lineage>
        <taxon>Eukaryota</taxon>
        <taxon>Sar</taxon>
        <taxon>Alveolata</taxon>
        <taxon>Apicomplexa</taxon>
        <taxon>Aconoidasida</taxon>
        <taxon>Piroplasmida</taxon>
        <taxon>Babesiidae</taxon>
        <taxon>Babesia</taxon>
    </lineage>
</organism>
<dbReference type="InterPro" id="IPR035979">
    <property type="entry name" value="RBD_domain_sf"/>
</dbReference>
<dbReference type="EMBL" id="LK391707">
    <property type="protein sequence ID" value="CDR94204.1"/>
    <property type="molecule type" value="Genomic_DNA"/>
</dbReference>
<reference evidence="3" key="1">
    <citation type="journal article" date="2014" name="Nucleic Acids Res.">
        <title>The evolutionary dynamics of variant antigen genes in Babesia reveal a history of genomic innovation underlying host-parasite interaction.</title>
        <authorList>
            <person name="Jackson A.P."/>
            <person name="Otto T.D."/>
            <person name="Darby A."/>
            <person name="Ramaprasad A."/>
            <person name="Xia D."/>
            <person name="Echaide I.E."/>
            <person name="Farber M."/>
            <person name="Gahlot S."/>
            <person name="Gamble J."/>
            <person name="Gupta D."/>
            <person name="Gupta Y."/>
            <person name="Jackson L."/>
            <person name="Malandrin L."/>
            <person name="Malas T.B."/>
            <person name="Moussa E."/>
            <person name="Nair M."/>
            <person name="Reid A.J."/>
            <person name="Sanders M."/>
            <person name="Sharma J."/>
            <person name="Tracey A."/>
            <person name="Quail M.A."/>
            <person name="Weir W."/>
            <person name="Wastling J.M."/>
            <person name="Hall N."/>
            <person name="Willadsen P."/>
            <person name="Lingelbach K."/>
            <person name="Shiels B."/>
            <person name="Tait A."/>
            <person name="Berriman M."/>
            <person name="Allred D.R."/>
            <person name="Pain A."/>
        </authorList>
    </citation>
    <scope>NUCLEOTIDE SEQUENCE [LARGE SCALE GENOMIC DNA]</scope>
    <source>
        <strain evidence="3">Bond</strain>
    </source>
</reference>
<evidence type="ECO:0008006" key="4">
    <source>
        <dbReference type="Google" id="ProtNLM"/>
    </source>
</evidence>
<dbReference type="AlphaFoldDB" id="A0A061D5G0"/>
<dbReference type="KEGG" id="bbig:BBBOND_0105130"/>
<dbReference type="OMA" id="DEDQIMF"/>
<feature type="region of interest" description="Disordered" evidence="1">
    <location>
        <begin position="389"/>
        <end position="455"/>
    </location>
</feature>